<dbReference type="PANTHER" id="PTHR45339">
    <property type="entry name" value="HYBRID SIGNAL TRANSDUCTION HISTIDINE KINASE J"/>
    <property type="match status" value="1"/>
</dbReference>
<evidence type="ECO:0000256" key="12">
    <source>
        <dbReference type="PROSITE-ProRule" id="PRU00110"/>
    </source>
</evidence>
<evidence type="ECO:0000256" key="10">
    <source>
        <dbReference type="ARBA" id="ARBA00023012"/>
    </source>
</evidence>
<dbReference type="Gene3D" id="1.20.120.160">
    <property type="entry name" value="HPT domain"/>
    <property type="match status" value="1"/>
</dbReference>
<dbReference type="PROSITE" id="PS50110">
    <property type="entry name" value="RESPONSE_REGULATORY"/>
    <property type="match status" value="1"/>
</dbReference>
<dbReference type="InterPro" id="IPR000700">
    <property type="entry name" value="PAS-assoc_C"/>
</dbReference>
<comment type="catalytic activity">
    <reaction evidence="1">
        <text>ATP + protein L-histidine = ADP + protein N-phospho-L-histidine.</text>
        <dbReference type="EC" id="2.7.13.3"/>
    </reaction>
</comment>
<evidence type="ECO:0000313" key="21">
    <source>
        <dbReference type="Proteomes" id="UP000664628"/>
    </source>
</evidence>
<evidence type="ECO:0000256" key="2">
    <source>
        <dbReference type="ARBA" id="ARBA00004651"/>
    </source>
</evidence>
<comment type="subcellular location">
    <subcellularLocation>
        <location evidence="2">Cell membrane</location>
        <topology evidence="2">Multi-pass membrane protein</topology>
    </subcellularLocation>
</comment>
<name>A0ABS3JI24_9BACT</name>
<dbReference type="PROSITE" id="PS50894">
    <property type="entry name" value="HPT"/>
    <property type="match status" value="1"/>
</dbReference>
<feature type="modified residue" description="4-aspartylphosphate" evidence="13">
    <location>
        <position position="632"/>
    </location>
</feature>
<dbReference type="InterPro" id="IPR003661">
    <property type="entry name" value="HisK_dim/P_dom"/>
</dbReference>
<keyword evidence="10" id="KW-0902">Two-component regulatory system</keyword>
<dbReference type="InterPro" id="IPR036890">
    <property type="entry name" value="HATPase_C_sf"/>
</dbReference>
<feature type="region of interest" description="Disordered" evidence="14">
    <location>
        <begin position="1"/>
        <end position="25"/>
    </location>
</feature>
<evidence type="ECO:0000259" key="17">
    <source>
        <dbReference type="PROSITE" id="PS50112"/>
    </source>
</evidence>
<feature type="domain" description="Histidine kinase" evidence="15">
    <location>
        <begin position="340"/>
        <end position="560"/>
    </location>
</feature>
<evidence type="ECO:0000313" key="20">
    <source>
        <dbReference type="EMBL" id="MBO0949653.1"/>
    </source>
</evidence>
<dbReference type="SUPFAM" id="SSF52172">
    <property type="entry name" value="CheY-like"/>
    <property type="match status" value="1"/>
</dbReference>
<dbReference type="Pfam" id="PF13426">
    <property type="entry name" value="PAS_9"/>
    <property type="match status" value="1"/>
</dbReference>
<dbReference type="PROSITE" id="PS50109">
    <property type="entry name" value="HIS_KIN"/>
    <property type="match status" value="1"/>
</dbReference>
<evidence type="ECO:0000256" key="9">
    <source>
        <dbReference type="ARBA" id="ARBA00022989"/>
    </source>
</evidence>
<keyword evidence="7" id="KW-0547">Nucleotide-binding</keyword>
<dbReference type="SMART" id="SM00091">
    <property type="entry name" value="PAS"/>
    <property type="match status" value="2"/>
</dbReference>
<dbReference type="InterPro" id="IPR003594">
    <property type="entry name" value="HATPase_dom"/>
</dbReference>
<evidence type="ECO:0000259" key="18">
    <source>
        <dbReference type="PROSITE" id="PS50113"/>
    </source>
</evidence>
<dbReference type="InterPro" id="IPR000014">
    <property type="entry name" value="PAS"/>
</dbReference>
<dbReference type="CDD" id="cd17546">
    <property type="entry name" value="REC_hyHK_CKI1_RcsC-like"/>
    <property type="match status" value="1"/>
</dbReference>
<dbReference type="PRINTS" id="PR00344">
    <property type="entry name" value="BCTRLSENSOR"/>
</dbReference>
<dbReference type="SUPFAM" id="SSF55785">
    <property type="entry name" value="PYP-like sensor domain (PAS domain)"/>
    <property type="match status" value="2"/>
</dbReference>
<accession>A0ABS3JI24</accession>
<dbReference type="PROSITE" id="PS50112">
    <property type="entry name" value="PAS"/>
    <property type="match status" value="1"/>
</dbReference>
<dbReference type="InterPro" id="IPR001610">
    <property type="entry name" value="PAC"/>
</dbReference>
<evidence type="ECO:0000259" key="19">
    <source>
        <dbReference type="PROSITE" id="PS50894"/>
    </source>
</evidence>
<dbReference type="PANTHER" id="PTHR45339:SF1">
    <property type="entry name" value="HYBRID SIGNAL TRANSDUCTION HISTIDINE KINASE J"/>
    <property type="match status" value="1"/>
</dbReference>
<dbReference type="Pfam" id="PF02518">
    <property type="entry name" value="HATPase_c"/>
    <property type="match status" value="1"/>
</dbReference>
<dbReference type="InterPro" id="IPR004358">
    <property type="entry name" value="Sig_transdc_His_kin-like_C"/>
</dbReference>
<dbReference type="InterPro" id="IPR005467">
    <property type="entry name" value="His_kinase_dom"/>
</dbReference>
<evidence type="ECO:0000256" key="6">
    <source>
        <dbReference type="ARBA" id="ARBA00022692"/>
    </source>
</evidence>
<keyword evidence="5 13" id="KW-0597">Phosphoprotein</keyword>
<dbReference type="Pfam" id="PF00072">
    <property type="entry name" value="Response_reg"/>
    <property type="match status" value="1"/>
</dbReference>
<evidence type="ECO:0000256" key="13">
    <source>
        <dbReference type="PROSITE-ProRule" id="PRU00169"/>
    </source>
</evidence>
<dbReference type="SMART" id="SM00086">
    <property type="entry name" value="PAC"/>
    <property type="match status" value="1"/>
</dbReference>
<feature type="compositionally biased region" description="Polar residues" evidence="14">
    <location>
        <begin position="1"/>
        <end position="21"/>
    </location>
</feature>
<feature type="domain" description="PAS" evidence="17">
    <location>
        <begin position="197"/>
        <end position="268"/>
    </location>
</feature>
<dbReference type="PROSITE" id="PS50113">
    <property type="entry name" value="PAC"/>
    <property type="match status" value="1"/>
</dbReference>
<feature type="modified residue" description="Phosphohistidine" evidence="12">
    <location>
        <position position="764"/>
    </location>
</feature>
<dbReference type="SUPFAM" id="SSF55874">
    <property type="entry name" value="ATPase domain of HSP90 chaperone/DNA topoisomerase II/histidine kinase"/>
    <property type="match status" value="1"/>
</dbReference>
<comment type="caution">
    <text evidence="20">The sequence shown here is derived from an EMBL/GenBank/DDBJ whole genome shotgun (WGS) entry which is preliminary data.</text>
</comment>
<keyword evidence="6" id="KW-0812">Transmembrane</keyword>
<sequence>MRMNPLASSSAEQLTSVTSLHQENERLRREKQELEVIVQQQRVVITQLEQQLSERTDAPEGVDELRTHAHRLANLLNDFQEGILLEDEHRSIVLVNQLFCDLFTVPLAPHQMKGMDCSGMAEQSKRFFRQPEQFVARVNQLLRDQKHVVGEELELADGRILERDYVPIFIDNLYAGHLWKYADITRRKLAEKASVRLNEKYRRIIDNMNLGLIEVDLDERIVYTNQSFCAMSGYDADELIGNVATEVLLKGQNIDVMREKNESRLKGSMDAYEVAIKNKRGEAMWWLVSGAPLYAETGEVVGSIGIHLDITNQKQLESELRVAKQEAERSSQAKELFLANMSHEIRTPMNAILSLGQQLTKTTLTDHQQFFLSMINTAARNLLVIINDILDFSKIEAGQLSLEHIGFNMGDLLQRAVNVLAHNAREKDLQLDVVVGSGLAPVLLGDPYRLNQVLMNLVGNAIKFTESGRVQVRCQNRTVGNSQLVTICIADTGIGMTASFKQNLFAKFTQEDGSIGRRYGGTGLGMSITKQLIDLMGGTIEVESVKNEGTTVTVHLSFPIGIGDVLPATDPGAQNTSLLAGKRILLVEDNDMNRLVVTTILAACAVTVIEVANGAEALDIVRTQAVDLVLMDVQMPVMDGLEATRIIRQEISLSLPVIALTASAIRTEKEECYKAGMNGFLAKPFEERELFDVLLKWLATDKPLPGTDEKPLYDLSKLESIGRGNQAFIQKMIRLFCTDAPDVAAQLKMAHRDANVDQIKQLAHRIKPAIDNLGVQTQRAVIRRIGELATNEPDSPELPVLIDQFKEAISVIVAHMQATYPGV</sequence>
<evidence type="ECO:0000256" key="11">
    <source>
        <dbReference type="ARBA" id="ARBA00023136"/>
    </source>
</evidence>
<dbReference type="SUPFAM" id="SSF47226">
    <property type="entry name" value="Histidine-containing phosphotransfer domain, HPT domain"/>
    <property type="match status" value="1"/>
</dbReference>
<keyword evidence="11" id="KW-0472">Membrane</keyword>
<feature type="domain" description="Response regulatory" evidence="16">
    <location>
        <begin position="583"/>
        <end position="698"/>
    </location>
</feature>
<dbReference type="NCBIfam" id="TIGR00229">
    <property type="entry name" value="sensory_box"/>
    <property type="match status" value="1"/>
</dbReference>
<protein>
    <recommendedName>
        <fullName evidence="3">histidine kinase</fullName>
        <ecNumber evidence="3">2.7.13.3</ecNumber>
    </recommendedName>
</protein>
<dbReference type="InterPro" id="IPR036641">
    <property type="entry name" value="HPT_dom_sf"/>
</dbReference>
<dbReference type="InterPro" id="IPR036097">
    <property type="entry name" value="HisK_dim/P_sf"/>
</dbReference>
<keyword evidence="4" id="KW-1003">Cell membrane</keyword>
<dbReference type="InterPro" id="IPR035965">
    <property type="entry name" value="PAS-like_dom_sf"/>
</dbReference>
<dbReference type="CDD" id="cd00130">
    <property type="entry name" value="PAS"/>
    <property type="match status" value="1"/>
</dbReference>
<feature type="domain" description="PAC" evidence="18">
    <location>
        <begin position="270"/>
        <end position="322"/>
    </location>
</feature>
<dbReference type="InterPro" id="IPR011006">
    <property type="entry name" value="CheY-like_superfamily"/>
</dbReference>
<dbReference type="CDD" id="cd00082">
    <property type="entry name" value="HisKA"/>
    <property type="match status" value="1"/>
</dbReference>
<dbReference type="InterPro" id="IPR008207">
    <property type="entry name" value="Sig_transdc_His_kin_Hpt_dom"/>
</dbReference>
<proteinExistence type="predicted"/>
<dbReference type="EC" id="2.7.13.3" evidence="3"/>
<dbReference type="Pfam" id="PF00512">
    <property type="entry name" value="HisKA"/>
    <property type="match status" value="1"/>
</dbReference>
<dbReference type="CDD" id="cd16922">
    <property type="entry name" value="HATPase_EvgS-ArcB-TorS-like"/>
    <property type="match status" value="1"/>
</dbReference>
<evidence type="ECO:0000256" key="3">
    <source>
        <dbReference type="ARBA" id="ARBA00012438"/>
    </source>
</evidence>
<dbReference type="SMART" id="SM00387">
    <property type="entry name" value="HATPase_c"/>
    <property type="match status" value="1"/>
</dbReference>
<evidence type="ECO:0000256" key="8">
    <source>
        <dbReference type="ARBA" id="ARBA00022840"/>
    </source>
</evidence>
<evidence type="ECO:0000256" key="4">
    <source>
        <dbReference type="ARBA" id="ARBA00022475"/>
    </source>
</evidence>
<dbReference type="Proteomes" id="UP000664628">
    <property type="component" value="Unassembled WGS sequence"/>
</dbReference>
<gene>
    <name evidence="20" type="ORF">J2I46_13735</name>
</gene>
<dbReference type="EMBL" id="JAFMYW010000003">
    <property type="protein sequence ID" value="MBO0949653.1"/>
    <property type="molecule type" value="Genomic_DNA"/>
</dbReference>
<evidence type="ECO:0000256" key="7">
    <source>
        <dbReference type="ARBA" id="ARBA00022741"/>
    </source>
</evidence>
<reference evidence="20 21" key="1">
    <citation type="submission" date="2021-03" db="EMBL/GenBank/DDBJ databases">
        <title>Fibrella sp. HMF5405 genome sequencing and assembly.</title>
        <authorList>
            <person name="Kang H."/>
            <person name="Kim H."/>
            <person name="Bae S."/>
            <person name="Joh K."/>
        </authorList>
    </citation>
    <scope>NUCLEOTIDE SEQUENCE [LARGE SCALE GENOMIC DNA]</scope>
    <source>
        <strain evidence="20 21">HMF5405</strain>
    </source>
</reference>
<evidence type="ECO:0000259" key="16">
    <source>
        <dbReference type="PROSITE" id="PS50110"/>
    </source>
</evidence>
<keyword evidence="9" id="KW-1133">Transmembrane helix</keyword>
<evidence type="ECO:0000256" key="14">
    <source>
        <dbReference type="SAM" id="MobiDB-lite"/>
    </source>
</evidence>
<dbReference type="Gene3D" id="3.30.565.10">
    <property type="entry name" value="Histidine kinase-like ATPase, C-terminal domain"/>
    <property type="match status" value="1"/>
</dbReference>
<dbReference type="InterPro" id="IPR001789">
    <property type="entry name" value="Sig_transdc_resp-reg_receiver"/>
</dbReference>
<feature type="domain" description="HPt" evidence="19">
    <location>
        <begin position="725"/>
        <end position="819"/>
    </location>
</feature>
<evidence type="ECO:0000256" key="5">
    <source>
        <dbReference type="ARBA" id="ARBA00022553"/>
    </source>
</evidence>
<evidence type="ECO:0000256" key="1">
    <source>
        <dbReference type="ARBA" id="ARBA00000085"/>
    </source>
</evidence>
<dbReference type="Gene3D" id="3.40.50.2300">
    <property type="match status" value="1"/>
</dbReference>
<keyword evidence="8" id="KW-0067">ATP-binding</keyword>
<evidence type="ECO:0000259" key="15">
    <source>
        <dbReference type="PROSITE" id="PS50109"/>
    </source>
</evidence>
<dbReference type="SMART" id="SM00448">
    <property type="entry name" value="REC"/>
    <property type="match status" value="1"/>
</dbReference>
<keyword evidence="21" id="KW-1185">Reference proteome</keyword>
<dbReference type="Gene3D" id="1.10.287.130">
    <property type="match status" value="1"/>
</dbReference>
<organism evidence="20 21">
    <name type="scientific">Fibrella forsythiae</name>
    <dbReference type="NCBI Taxonomy" id="2817061"/>
    <lineage>
        <taxon>Bacteria</taxon>
        <taxon>Pseudomonadati</taxon>
        <taxon>Bacteroidota</taxon>
        <taxon>Cytophagia</taxon>
        <taxon>Cytophagales</taxon>
        <taxon>Spirosomataceae</taxon>
        <taxon>Fibrella</taxon>
    </lineage>
</organism>
<dbReference type="SMART" id="SM00388">
    <property type="entry name" value="HisKA"/>
    <property type="match status" value="1"/>
</dbReference>
<dbReference type="SUPFAM" id="SSF47384">
    <property type="entry name" value="Homodimeric domain of signal transducing histidine kinase"/>
    <property type="match status" value="1"/>
</dbReference>
<dbReference type="Gene3D" id="3.30.450.20">
    <property type="entry name" value="PAS domain"/>
    <property type="match status" value="2"/>
</dbReference>